<organism evidence="4 5">
    <name type="scientific">Aequorivita xiaoshiensis</name>
    <dbReference type="NCBI Taxonomy" id="2874476"/>
    <lineage>
        <taxon>Bacteria</taxon>
        <taxon>Pseudomonadati</taxon>
        <taxon>Bacteroidota</taxon>
        <taxon>Flavobacteriia</taxon>
        <taxon>Flavobacteriales</taxon>
        <taxon>Flavobacteriaceae</taxon>
        <taxon>Aequorivita</taxon>
    </lineage>
</organism>
<dbReference type="SUPFAM" id="SSF51126">
    <property type="entry name" value="Pectin lyase-like"/>
    <property type="match status" value="1"/>
</dbReference>
<evidence type="ECO:0000313" key="4">
    <source>
        <dbReference type="EMBL" id="MCG2429524.1"/>
    </source>
</evidence>
<evidence type="ECO:0000256" key="1">
    <source>
        <dbReference type="ARBA" id="ARBA00022729"/>
    </source>
</evidence>
<reference evidence="4" key="1">
    <citation type="submission" date="2021-09" db="EMBL/GenBank/DDBJ databases">
        <title>Genome of Aequorivita sp. strain F64183.</title>
        <authorList>
            <person name="Wang Y."/>
        </authorList>
    </citation>
    <scope>NUCLEOTIDE SEQUENCE</scope>
    <source>
        <strain evidence="4">F64183</strain>
    </source>
</reference>
<dbReference type="InterPro" id="IPR012334">
    <property type="entry name" value="Pectin_lyas_fold"/>
</dbReference>
<accession>A0A9X1U2G3</accession>
<evidence type="ECO:0000313" key="5">
    <source>
        <dbReference type="Proteomes" id="UP001139462"/>
    </source>
</evidence>
<dbReference type="EMBL" id="JAIRBB010000001">
    <property type="protein sequence ID" value="MCG2429524.1"/>
    <property type="molecule type" value="Genomic_DNA"/>
</dbReference>
<name>A0A9X1U2G3_9FLAO</name>
<dbReference type="RefSeq" id="WP_237606234.1">
    <property type="nucleotide sequence ID" value="NZ_JAIRBB010000001.1"/>
</dbReference>
<dbReference type="Gene3D" id="2.160.20.10">
    <property type="entry name" value="Single-stranded right-handed beta-helix, Pectin lyase-like"/>
    <property type="match status" value="1"/>
</dbReference>
<feature type="domain" description="Secretion system C-terminal sorting" evidence="3">
    <location>
        <begin position="421"/>
        <end position="488"/>
    </location>
</feature>
<dbReference type="AlphaFoldDB" id="A0A9X1U2G3"/>
<dbReference type="NCBIfam" id="TIGR04183">
    <property type="entry name" value="Por_Secre_tail"/>
    <property type="match status" value="1"/>
</dbReference>
<keyword evidence="5" id="KW-1185">Reference proteome</keyword>
<dbReference type="SMART" id="SM00710">
    <property type="entry name" value="PbH1"/>
    <property type="match status" value="5"/>
</dbReference>
<dbReference type="Proteomes" id="UP001139462">
    <property type="component" value="Unassembled WGS sequence"/>
</dbReference>
<protein>
    <submittedName>
        <fullName evidence="4">T9SS type A sorting domain-containing protein</fullName>
    </submittedName>
</protein>
<feature type="chain" id="PRO_5040722030" evidence="2">
    <location>
        <begin position="21"/>
        <end position="489"/>
    </location>
</feature>
<keyword evidence="1 2" id="KW-0732">Signal</keyword>
<gene>
    <name evidence="4" type="ORF">K8344_00180</name>
</gene>
<dbReference type="InterPro" id="IPR006626">
    <property type="entry name" value="PbH1"/>
</dbReference>
<proteinExistence type="predicted"/>
<feature type="signal peptide" evidence="2">
    <location>
        <begin position="1"/>
        <end position="20"/>
    </location>
</feature>
<evidence type="ECO:0000259" key="3">
    <source>
        <dbReference type="Pfam" id="PF18962"/>
    </source>
</evidence>
<dbReference type="InterPro" id="IPR011050">
    <property type="entry name" value="Pectin_lyase_fold/virulence"/>
</dbReference>
<dbReference type="Pfam" id="PF18962">
    <property type="entry name" value="Por_Secre_tail"/>
    <property type="match status" value="1"/>
</dbReference>
<evidence type="ECO:0000256" key="2">
    <source>
        <dbReference type="SAM" id="SignalP"/>
    </source>
</evidence>
<sequence length="489" mass="52527">MKKITLTTLLTFFAFAITFAQTYTTPNTGVTWTLDDIAAASPTTITVSGSEYTLLENLEIAENDAVIIDADLTLLIDADLLIKVYGAFTVSANEVTITALDEAAPYEGFRFEEFSEIDIKNTTISYGGGLRVLTETFSIDNCTITNNVSGATSSAVIQLSRGMAQITNNLIQFNENPAVGSAANSGVSPYIYNNYIEGNNTDNANRPQINIGTTLANEPLQIIQNTIIGDPNLTMVGGIAIANFVGANVNAVIEDNVIQNNRYGITIMGPVDAALIKNNLIEDNNTQGDPALGGSGINILTGSARNEVVVTGNTLRRNIWGVTLQDQATINLGDDIDNPGGNVFSENGNGGIVYALYNNTANPVMAKNNCWIEGEESTMEEVEDVIFHQVDDATLGLVTFDPFDCGVASVNDVAASSFSFYPNPVKNEINFNNIFSFEKVEIYGVQGNLIVSKNISEGLNTMSIHLASGLYFVNFSNNNNSITKKMIVQ</sequence>
<dbReference type="InterPro" id="IPR026444">
    <property type="entry name" value="Secre_tail"/>
</dbReference>
<comment type="caution">
    <text evidence="4">The sequence shown here is derived from an EMBL/GenBank/DDBJ whole genome shotgun (WGS) entry which is preliminary data.</text>
</comment>